<feature type="binding site" evidence="14">
    <location>
        <position position="153"/>
    </location>
    <ligand>
        <name>NADP(+)</name>
        <dbReference type="ChEBI" id="CHEBI:58349"/>
    </ligand>
</feature>
<dbReference type="PIRSF" id="PIRSF006769">
    <property type="entry name" value="RibD"/>
    <property type="match status" value="1"/>
</dbReference>
<comment type="function">
    <text evidence="1 12">Converts 2,5-diamino-6-(ribosylamino)-4(3h)-pyrimidinone 5'-phosphate into 5-amino-6-(ribosylamino)-2,4(1h,3h)-pyrimidinedione 5'-phosphate.</text>
</comment>
<reference evidence="17 18" key="1">
    <citation type="submission" date="2015-11" db="EMBL/GenBank/DDBJ databases">
        <title>Genomic analysis of 38 Legionella species identifies large and diverse effector repertoires.</title>
        <authorList>
            <person name="Burstein D."/>
            <person name="Amaro F."/>
            <person name="Zusman T."/>
            <person name="Lifshitz Z."/>
            <person name="Cohen O."/>
            <person name="Gilbert J.A."/>
            <person name="Pupko T."/>
            <person name="Shuman H.A."/>
            <person name="Segal G."/>
        </authorList>
    </citation>
    <scope>NUCLEOTIDE SEQUENCE [LARGE SCALE GENOMIC DNA]</scope>
    <source>
        <strain evidence="17 18">ATCC 49505</strain>
    </source>
</reference>
<dbReference type="GO" id="GO:0009231">
    <property type="term" value="P:riboflavin biosynthetic process"/>
    <property type="evidence" value="ECO:0007669"/>
    <property type="project" value="UniProtKB-UniPathway"/>
</dbReference>
<evidence type="ECO:0000256" key="6">
    <source>
        <dbReference type="ARBA" id="ARBA00022619"/>
    </source>
</evidence>
<accession>A0A0W0VR30</accession>
<feature type="binding site" evidence="14">
    <location>
        <position position="194"/>
    </location>
    <ligand>
        <name>NADP(+)</name>
        <dbReference type="ChEBI" id="CHEBI:58349"/>
    </ligand>
</feature>
<evidence type="ECO:0000259" key="16">
    <source>
        <dbReference type="PROSITE" id="PS51747"/>
    </source>
</evidence>
<dbReference type="NCBIfam" id="TIGR00326">
    <property type="entry name" value="eubact_ribD"/>
    <property type="match status" value="1"/>
</dbReference>
<feature type="active site" description="Proton donor" evidence="13">
    <location>
        <position position="51"/>
    </location>
</feature>
<dbReference type="UniPathway" id="UPA00275">
    <property type="reaction ID" value="UER00401"/>
</dbReference>
<comment type="pathway">
    <text evidence="3 12">Cofactor biosynthesis; riboflavin biosynthesis; 5-amino-6-(D-ribitylamino)uracil from GTP: step 3/4.</text>
</comment>
<sequence>MHKKFLLAALEQAWLGRGICAPNPSVGAVAVQNDKIIAQACHLGAGTPHAEQLVLNQISGSPKDITLYVTLEPCNHWGRTPPCVNAIIERGIKRVVYAYRDPNPVVAANNTPVILSRNNIEVIHYPVSEINHFYQSYDYWTRTGKPWVTVKIAQTLDGKIAMRGKREQLSNSRCFEFTHQNRRHCDVILTTAQTIQVDNPLLNVRLPGKEQSKPLAVLDRKNRLNPKANVLTIDRHCHIYHEATNAPRFLLPNCSYHPVATDESGLLRLEAVLSHIGSLGYHDVWVEAGGKLFSALHQAKLVHRTYIYLVPRWLGTDATAVYPVANPLAQNCKVSWQPIDDNVIVSLDWENAREGAACSQD</sequence>
<evidence type="ECO:0000256" key="2">
    <source>
        <dbReference type="ARBA" id="ARBA00004882"/>
    </source>
</evidence>
<keyword evidence="10 12" id="KW-0560">Oxidoreductase</keyword>
<evidence type="ECO:0000256" key="14">
    <source>
        <dbReference type="PIRSR" id="PIRSR006769-2"/>
    </source>
</evidence>
<comment type="catalytic activity">
    <reaction evidence="12">
        <text>5-amino-6-(5-phospho-D-ribitylamino)uracil + NADP(+) = 5-amino-6-(5-phospho-D-ribosylamino)uracil + NADPH + H(+)</text>
        <dbReference type="Rhea" id="RHEA:17845"/>
        <dbReference type="ChEBI" id="CHEBI:15378"/>
        <dbReference type="ChEBI" id="CHEBI:57783"/>
        <dbReference type="ChEBI" id="CHEBI:58349"/>
        <dbReference type="ChEBI" id="CHEBI:58421"/>
        <dbReference type="ChEBI" id="CHEBI:58453"/>
        <dbReference type="EC" id="1.1.1.193"/>
    </reaction>
</comment>
<dbReference type="EC" id="3.5.4.26" evidence="12"/>
<dbReference type="InterPro" id="IPR050765">
    <property type="entry name" value="Riboflavin_Biosynth_HTPR"/>
</dbReference>
<dbReference type="GO" id="GO:0008703">
    <property type="term" value="F:5-amino-6-(5-phosphoribosylamino)uracil reductase activity"/>
    <property type="evidence" value="ECO:0007669"/>
    <property type="project" value="UniProtKB-EC"/>
</dbReference>
<keyword evidence="9 12" id="KW-0521">NADP</keyword>
<dbReference type="GO" id="GO:0008270">
    <property type="term" value="F:zinc ion binding"/>
    <property type="evidence" value="ECO:0007669"/>
    <property type="project" value="InterPro"/>
</dbReference>
<protein>
    <recommendedName>
        <fullName evidence="12">Riboflavin biosynthesis protein RibD</fullName>
    </recommendedName>
    <domain>
        <recommendedName>
            <fullName evidence="12">Diaminohydroxyphosphoribosylaminopyrimidine deaminase</fullName>
            <shortName evidence="12">DRAP deaminase</shortName>
            <ecNumber evidence="12">3.5.4.26</ecNumber>
        </recommendedName>
        <alternativeName>
            <fullName evidence="12">Riboflavin-specific deaminase</fullName>
        </alternativeName>
    </domain>
    <domain>
        <recommendedName>
            <fullName evidence="12">5-amino-6-(5-phosphoribosylamino)uracil reductase</fullName>
            <ecNumber evidence="12">1.1.1.193</ecNumber>
        </recommendedName>
        <alternativeName>
            <fullName evidence="12">HTP reductase</fullName>
        </alternativeName>
    </domain>
</protein>
<evidence type="ECO:0000256" key="12">
    <source>
        <dbReference type="PIRNR" id="PIRNR006769"/>
    </source>
</evidence>
<evidence type="ECO:0000256" key="7">
    <source>
        <dbReference type="ARBA" id="ARBA00022723"/>
    </source>
</evidence>
<comment type="similarity">
    <text evidence="5 12">In the C-terminal section; belongs to the HTP reductase family.</text>
</comment>
<keyword evidence="18" id="KW-1185">Reference proteome</keyword>
<evidence type="ECO:0000256" key="3">
    <source>
        <dbReference type="ARBA" id="ARBA00004910"/>
    </source>
</evidence>
<dbReference type="AlphaFoldDB" id="A0A0W0VR30"/>
<dbReference type="PANTHER" id="PTHR38011:SF7">
    <property type="entry name" value="2,5-DIAMINO-6-RIBOSYLAMINO-4(3H)-PYRIMIDINONE 5'-PHOSPHATE REDUCTASE"/>
    <property type="match status" value="1"/>
</dbReference>
<evidence type="ECO:0000313" key="18">
    <source>
        <dbReference type="Proteomes" id="UP000054997"/>
    </source>
</evidence>
<dbReference type="Pfam" id="PF01872">
    <property type="entry name" value="RibD_C"/>
    <property type="match status" value="1"/>
</dbReference>
<comment type="pathway">
    <text evidence="2 12">Cofactor biosynthesis; riboflavin biosynthesis; 5-amino-6-(D-ribitylamino)uracil from GTP: step 2/4.</text>
</comment>
<keyword evidence="6 12" id="KW-0686">Riboflavin biosynthesis</keyword>
<keyword evidence="12 17" id="KW-0378">Hydrolase</keyword>
<keyword evidence="8 12" id="KW-0862">Zinc</keyword>
<dbReference type="STRING" id="45068.Llon_0541"/>
<evidence type="ECO:0000256" key="1">
    <source>
        <dbReference type="ARBA" id="ARBA00002151"/>
    </source>
</evidence>
<keyword evidence="7 12" id="KW-0479">Metal-binding</keyword>
<proteinExistence type="inferred from homology"/>
<feature type="binding site" evidence="14">
    <location>
        <begin position="289"/>
        <end position="295"/>
    </location>
    <ligand>
        <name>NADP(+)</name>
        <dbReference type="ChEBI" id="CHEBI:58349"/>
    </ligand>
</feature>
<dbReference type="Pfam" id="PF00383">
    <property type="entry name" value="dCMP_cyt_deam_1"/>
    <property type="match status" value="1"/>
</dbReference>
<feature type="binding site" evidence="14">
    <location>
        <position position="287"/>
    </location>
    <ligand>
        <name>substrate</name>
    </ligand>
</feature>
<dbReference type="Gene3D" id="3.40.140.10">
    <property type="entry name" value="Cytidine Deaminase, domain 2"/>
    <property type="match status" value="1"/>
</dbReference>
<feature type="binding site" evidence="15">
    <location>
        <position position="74"/>
    </location>
    <ligand>
        <name>Zn(2+)</name>
        <dbReference type="ChEBI" id="CHEBI:29105"/>
        <note>catalytic</note>
    </ligand>
</feature>
<evidence type="ECO:0000313" key="17">
    <source>
        <dbReference type="EMBL" id="KTD22501.1"/>
    </source>
</evidence>
<evidence type="ECO:0000256" key="13">
    <source>
        <dbReference type="PIRSR" id="PIRSR006769-1"/>
    </source>
</evidence>
<dbReference type="InterPro" id="IPR002125">
    <property type="entry name" value="CMP_dCMP_dom"/>
</dbReference>
<dbReference type="EC" id="1.1.1.193" evidence="12"/>
<dbReference type="Gene3D" id="3.40.430.10">
    <property type="entry name" value="Dihydrofolate Reductase, subunit A"/>
    <property type="match status" value="1"/>
</dbReference>
<dbReference type="InterPro" id="IPR016192">
    <property type="entry name" value="APOBEC/CMP_deaminase_Zn-bd"/>
</dbReference>
<gene>
    <name evidence="17" type="primary">ribD</name>
    <name evidence="17" type="ORF">Llon_0541</name>
</gene>
<evidence type="ECO:0000256" key="4">
    <source>
        <dbReference type="ARBA" id="ARBA00005259"/>
    </source>
</evidence>
<evidence type="ECO:0000256" key="9">
    <source>
        <dbReference type="ARBA" id="ARBA00022857"/>
    </source>
</evidence>
<dbReference type="GO" id="GO:0008835">
    <property type="term" value="F:diaminohydroxyphosphoribosylaminopyrimidine deaminase activity"/>
    <property type="evidence" value="ECO:0007669"/>
    <property type="project" value="UniProtKB-EC"/>
</dbReference>
<dbReference type="OrthoDB" id="9800865at2"/>
<feature type="binding site" evidence="14">
    <location>
        <position position="202"/>
    </location>
    <ligand>
        <name>substrate</name>
    </ligand>
</feature>
<comment type="similarity">
    <text evidence="4 12">In the N-terminal section; belongs to the cytidine and deoxycytidylate deaminase family.</text>
</comment>
<dbReference type="InterPro" id="IPR024072">
    <property type="entry name" value="DHFR-like_dom_sf"/>
</dbReference>
<comment type="caution">
    <text evidence="17">The sequence shown here is derived from an EMBL/GenBank/DDBJ whole genome shotgun (WGS) entry which is preliminary data.</text>
</comment>
<evidence type="ECO:0000256" key="5">
    <source>
        <dbReference type="ARBA" id="ARBA00007417"/>
    </source>
</evidence>
<organism evidence="17 18">
    <name type="scientific">Legionella londiniensis</name>
    <dbReference type="NCBI Taxonomy" id="45068"/>
    <lineage>
        <taxon>Bacteria</taxon>
        <taxon>Pseudomonadati</taxon>
        <taxon>Pseudomonadota</taxon>
        <taxon>Gammaproteobacteria</taxon>
        <taxon>Legionellales</taxon>
        <taxon>Legionellaceae</taxon>
        <taxon>Legionella</taxon>
    </lineage>
</organism>
<dbReference type="CDD" id="cd01284">
    <property type="entry name" value="Riboflavin_deaminase-reductase"/>
    <property type="match status" value="1"/>
</dbReference>
<dbReference type="SUPFAM" id="SSF53927">
    <property type="entry name" value="Cytidine deaminase-like"/>
    <property type="match status" value="1"/>
</dbReference>
<name>A0A0W0VR30_9GAMM</name>
<feature type="binding site" evidence="14">
    <location>
        <position position="205"/>
    </location>
    <ligand>
        <name>substrate</name>
    </ligand>
</feature>
<dbReference type="RefSeq" id="WP_058528561.1">
    <property type="nucleotide sequence ID" value="NZ_CAAAHZ010000017.1"/>
</dbReference>
<feature type="binding site" evidence="15">
    <location>
        <position position="49"/>
    </location>
    <ligand>
        <name>Zn(2+)</name>
        <dbReference type="ChEBI" id="CHEBI:29105"/>
        <note>catalytic</note>
    </ligand>
</feature>
<evidence type="ECO:0000256" key="15">
    <source>
        <dbReference type="PIRSR" id="PIRSR006769-3"/>
    </source>
</evidence>
<dbReference type="PANTHER" id="PTHR38011">
    <property type="entry name" value="DIHYDROFOLATE REDUCTASE FAMILY PROTEIN (AFU_ORTHOLOGUE AFUA_8G06820)"/>
    <property type="match status" value="1"/>
</dbReference>
<dbReference type="EMBL" id="LNYK01000009">
    <property type="protein sequence ID" value="KTD22501.1"/>
    <property type="molecule type" value="Genomic_DNA"/>
</dbReference>
<dbReference type="Proteomes" id="UP000054997">
    <property type="component" value="Unassembled WGS sequence"/>
</dbReference>
<feature type="binding site" evidence="14">
    <location>
        <position position="198"/>
    </location>
    <ligand>
        <name>NADP(+)</name>
        <dbReference type="ChEBI" id="CHEBI:58349"/>
    </ligand>
</feature>
<feature type="binding site" evidence="15">
    <location>
        <position position="83"/>
    </location>
    <ligand>
        <name>Zn(2+)</name>
        <dbReference type="ChEBI" id="CHEBI:29105"/>
        <note>catalytic</note>
    </ligand>
</feature>
<evidence type="ECO:0000256" key="11">
    <source>
        <dbReference type="ARBA" id="ARBA00023268"/>
    </source>
</evidence>
<dbReference type="InterPro" id="IPR016193">
    <property type="entry name" value="Cytidine_deaminase-like"/>
</dbReference>
<comment type="cofactor">
    <cofactor evidence="12 15">
        <name>Zn(2+)</name>
        <dbReference type="ChEBI" id="CHEBI:29105"/>
    </cofactor>
    <text evidence="12 15">Binds 1 zinc ion.</text>
</comment>
<dbReference type="PROSITE" id="PS00903">
    <property type="entry name" value="CYT_DCMP_DEAMINASES_1"/>
    <property type="match status" value="1"/>
</dbReference>
<evidence type="ECO:0000256" key="8">
    <source>
        <dbReference type="ARBA" id="ARBA00022833"/>
    </source>
</evidence>
<dbReference type="SUPFAM" id="SSF53597">
    <property type="entry name" value="Dihydrofolate reductase-like"/>
    <property type="match status" value="1"/>
</dbReference>
<comment type="catalytic activity">
    <reaction evidence="12">
        <text>2,5-diamino-6-hydroxy-4-(5-phosphoribosylamino)-pyrimidine + H2O + H(+) = 5-amino-6-(5-phospho-D-ribosylamino)uracil + NH4(+)</text>
        <dbReference type="Rhea" id="RHEA:21868"/>
        <dbReference type="ChEBI" id="CHEBI:15377"/>
        <dbReference type="ChEBI" id="CHEBI:15378"/>
        <dbReference type="ChEBI" id="CHEBI:28938"/>
        <dbReference type="ChEBI" id="CHEBI:58453"/>
        <dbReference type="ChEBI" id="CHEBI:58614"/>
        <dbReference type="EC" id="3.5.4.26"/>
    </reaction>
</comment>
<dbReference type="InterPro" id="IPR004794">
    <property type="entry name" value="Eubact_RibD"/>
</dbReference>
<feature type="domain" description="CMP/dCMP-type deaminase" evidence="16">
    <location>
        <begin position="1"/>
        <end position="113"/>
    </location>
</feature>
<keyword evidence="11" id="KW-0511">Multifunctional enzyme</keyword>
<evidence type="ECO:0000256" key="10">
    <source>
        <dbReference type="ARBA" id="ARBA00023002"/>
    </source>
</evidence>
<feature type="binding site" evidence="14">
    <location>
        <position position="182"/>
    </location>
    <ligand>
        <name>substrate</name>
    </ligand>
</feature>
<dbReference type="PROSITE" id="PS51747">
    <property type="entry name" value="CYT_DCMP_DEAMINASES_2"/>
    <property type="match status" value="1"/>
</dbReference>
<dbReference type="InterPro" id="IPR002734">
    <property type="entry name" value="RibDG_C"/>
</dbReference>
<dbReference type="PATRIC" id="fig|45068.5.peg.586"/>